<dbReference type="EMBL" id="AE016820">
    <property type="protein sequence ID" value="AAS54776.1"/>
    <property type="molecule type" value="Genomic_DNA"/>
</dbReference>
<evidence type="ECO:0000259" key="9">
    <source>
        <dbReference type="Pfam" id="PF13324"/>
    </source>
</evidence>
<evidence type="ECO:0000256" key="1">
    <source>
        <dbReference type="ARBA" id="ARBA00004123"/>
    </source>
</evidence>
<feature type="domain" description="Cyclin-D1-binding protein 1-like N-terminal" evidence="9">
    <location>
        <begin position="66"/>
        <end position="205"/>
    </location>
</feature>
<dbReference type="InParanoid" id="Q74ZB3"/>
<sequence length="359" mass="40476">MRPCATRAVFSGSAPPCKRMTERQDMAEELGQLLASFRERFAYGTRDELAAISSSTQLQDSTPLLELAKLAKLIRAQTTKVGILSQPARREGNESTCGKELRALEESLFYLLSLLPSFHKSGHYTSYLNKQLDEEILALLRSLEKFYDEIREKEENLVSVGKIWASCDELLALAEQGNLGLLNERLSASAKLVQDTILELHDWLAEPTLEEQDPFGLEDSFEETSDAESTATNAENKAPSPQMIEYVQTLERRVKLVKLLLKSFQKSVKVENPHTKAAADSLEKVYKVHHAVVEQIDELVSSVFMLGADFDPQDEDLLEGVKTLHSTMESMCKLVKKLNNNDPKKNAWVESWEAQWNKL</sequence>
<evidence type="ECO:0000256" key="3">
    <source>
        <dbReference type="ARBA" id="ARBA00008940"/>
    </source>
</evidence>
<dbReference type="InterPro" id="IPR049317">
    <property type="entry name" value="GCIP-like_N"/>
</dbReference>
<dbReference type="STRING" id="284811.Q74ZB3"/>
<evidence type="ECO:0000256" key="4">
    <source>
        <dbReference type="ARBA" id="ARBA00022490"/>
    </source>
</evidence>
<dbReference type="Proteomes" id="UP000000591">
    <property type="component" value="Chromosome VII"/>
</dbReference>
<dbReference type="PANTHER" id="PTHR15492">
    <property type="entry name" value="CYCLIN D1-BINDING PROTEIN 1"/>
    <property type="match status" value="1"/>
</dbReference>
<keyword evidence="12" id="KW-1185">Reference proteome</keyword>
<evidence type="ECO:0000313" key="11">
    <source>
        <dbReference type="EMBL" id="AAS54776.1"/>
    </source>
</evidence>
<dbReference type="HOGENOM" id="CLU_067849_0_0_1"/>
<evidence type="ECO:0000259" key="10">
    <source>
        <dbReference type="Pfam" id="PF20936"/>
    </source>
</evidence>
<proteinExistence type="inferred from homology"/>
<comment type="similarity">
    <text evidence="3">Belongs to the CCNDBP1 family.</text>
</comment>
<dbReference type="Gene3D" id="1.20.1410.10">
    <property type="entry name" value="I/LWEQ domain"/>
    <property type="match status" value="1"/>
</dbReference>
<gene>
    <name evidence="11" type="ORF">AGOS_AGR286C</name>
</gene>
<evidence type="ECO:0000313" key="12">
    <source>
        <dbReference type="Proteomes" id="UP000000591"/>
    </source>
</evidence>
<dbReference type="RefSeq" id="NP_986952.1">
    <property type="nucleotide sequence ID" value="NM_212014.1"/>
</dbReference>
<dbReference type="GO" id="GO:0005737">
    <property type="term" value="C:cytoplasm"/>
    <property type="evidence" value="ECO:0007669"/>
    <property type="project" value="UniProtKB-SubCell"/>
</dbReference>
<dbReference type="Pfam" id="PF13324">
    <property type="entry name" value="GCIP_N"/>
    <property type="match status" value="1"/>
</dbReference>
<evidence type="ECO:0000256" key="7">
    <source>
        <dbReference type="SAM" id="Coils"/>
    </source>
</evidence>
<accession>Q74ZB3</accession>
<keyword evidence="7" id="KW-0175">Coiled coil</keyword>
<dbReference type="OrthoDB" id="4088536at2759"/>
<feature type="domain" description="Cyclin-D1-binding protein 1-like C-terminal" evidence="10">
    <location>
        <begin position="231"/>
        <end position="331"/>
    </location>
</feature>
<dbReference type="FunCoup" id="Q74ZB3">
    <property type="interactions" value="84"/>
</dbReference>
<dbReference type="KEGG" id="ago:AGOS_AGR286C"/>
<dbReference type="Gene3D" id="1.20.1420.10">
    <property type="entry name" value="Talin, central domain"/>
    <property type="match status" value="1"/>
</dbReference>
<keyword evidence="4" id="KW-0963">Cytoplasm</keyword>
<dbReference type="AlphaFoldDB" id="Q74ZB3"/>
<reference evidence="11 12" key="1">
    <citation type="journal article" date="2004" name="Science">
        <title>The Ashbya gossypii genome as a tool for mapping the ancient Saccharomyces cerevisiae genome.</title>
        <authorList>
            <person name="Dietrich F.S."/>
            <person name="Voegeli S."/>
            <person name="Brachat S."/>
            <person name="Lerch A."/>
            <person name="Gates K."/>
            <person name="Steiner S."/>
            <person name="Mohr C."/>
            <person name="Pohlmann R."/>
            <person name="Luedi P."/>
            <person name="Choi S."/>
            <person name="Wing R.A."/>
            <person name="Flavier A."/>
            <person name="Gaffney T.D."/>
            <person name="Philippsen P."/>
        </authorList>
    </citation>
    <scope>NUCLEOTIDE SEQUENCE [LARGE SCALE GENOMIC DNA]</scope>
    <source>
        <strain evidence="12">ATCC 10895 / CBS 109.51 / FGSC 9923 / NRRL Y-1056</strain>
    </source>
</reference>
<evidence type="ECO:0000256" key="5">
    <source>
        <dbReference type="ARBA" id="ARBA00023242"/>
    </source>
</evidence>
<dbReference type="GO" id="GO:0005634">
    <property type="term" value="C:nucleus"/>
    <property type="evidence" value="ECO:0000318"/>
    <property type="project" value="GO_Central"/>
</dbReference>
<feature type="coiled-coil region" evidence="7">
    <location>
        <begin position="129"/>
        <end position="156"/>
    </location>
</feature>
<keyword evidence="6" id="KW-0131">Cell cycle</keyword>
<dbReference type="GeneID" id="4623254"/>
<reference evidence="12" key="2">
    <citation type="journal article" date="2013" name="G3 (Bethesda)">
        <title>Genomes of Ashbya fungi isolated from insects reveal four mating-type loci, numerous translocations, lack of transposons, and distinct gene duplications.</title>
        <authorList>
            <person name="Dietrich F.S."/>
            <person name="Voegeli S."/>
            <person name="Kuo S."/>
            <person name="Philippsen P."/>
        </authorList>
    </citation>
    <scope>GENOME REANNOTATION</scope>
    <source>
        <strain evidence="12">ATCC 10895 / CBS 109.51 / FGSC 9923 / NRRL Y-1056</strain>
    </source>
</reference>
<name>Q74ZB3_EREGS</name>
<dbReference type="eggNOG" id="ENOG502QZAU">
    <property type="taxonomic scope" value="Eukaryota"/>
</dbReference>
<dbReference type="PANTHER" id="PTHR15492:SF1">
    <property type="entry name" value="CYCLIN-D1-BINDING PROTEIN 1"/>
    <property type="match status" value="1"/>
</dbReference>
<evidence type="ECO:0000256" key="6">
    <source>
        <dbReference type="ARBA" id="ARBA00023306"/>
    </source>
</evidence>
<evidence type="ECO:0000256" key="2">
    <source>
        <dbReference type="ARBA" id="ARBA00004496"/>
    </source>
</evidence>
<evidence type="ECO:0000256" key="8">
    <source>
        <dbReference type="SAM" id="MobiDB-lite"/>
    </source>
</evidence>
<feature type="region of interest" description="Disordered" evidence="8">
    <location>
        <begin position="219"/>
        <end position="239"/>
    </location>
</feature>
<dbReference type="InterPro" id="IPR049318">
    <property type="entry name" value="GCIP_C"/>
</dbReference>
<dbReference type="InterPro" id="IPR026907">
    <property type="entry name" value="GCIP-like"/>
</dbReference>
<keyword evidence="5" id="KW-0539">Nucleus</keyword>
<organism evidence="11 12">
    <name type="scientific">Eremothecium gossypii (strain ATCC 10895 / CBS 109.51 / FGSC 9923 / NRRL Y-1056)</name>
    <name type="common">Yeast</name>
    <name type="synonym">Ashbya gossypii</name>
    <dbReference type="NCBI Taxonomy" id="284811"/>
    <lineage>
        <taxon>Eukaryota</taxon>
        <taxon>Fungi</taxon>
        <taxon>Dikarya</taxon>
        <taxon>Ascomycota</taxon>
        <taxon>Saccharomycotina</taxon>
        <taxon>Saccharomycetes</taxon>
        <taxon>Saccharomycetales</taxon>
        <taxon>Saccharomycetaceae</taxon>
        <taxon>Eremothecium</taxon>
    </lineage>
</organism>
<dbReference type="Pfam" id="PF20936">
    <property type="entry name" value="GCIP_C"/>
    <property type="match status" value="1"/>
</dbReference>
<dbReference type="OMA" id="WIDTWEI"/>
<comment type="subcellular location">
    <subcellularLocation>
        <location evidence="2">Cytoplasm</location>
    </subcellularLocation>
    <subcellularLocation>
        <location evidence="1">Nucleus</location>
    </subcellularLocation>
</comment>
<protein>
    <submittedName>
        <fullName evidence="11">AGR286Cp</fullName>
    </submittedName>
</protein>